<evidence type="ECO:0000313" key="6">
    <source>
        <dbReference type="Proteomes" id="UP000741013"/>
    </source>
</evidence>
<dbReference type="Proteomes" id="UP000741013">
    <property type="component" value="Unassembled WGS sequence"/>
</dbReference>
<feature type="domain" description="AMP-dependent synthetase/ligase" evidence="3">
    <location>
        <begin position="26"/>
        <end position="395"/>
    </location>
</feature>
<proteinExistence type="inferred from homology"/>
<gene>
    <name evidence="5" type="ORF">JOM49_000572</name>
</gene>
<comment type="caution">
    <text evidence="5">The sequence shown here is derived from an EMBL/GenBank/DDBJ whole genome shotgun (WGS) entry which is preliminary data.</text>
</comment>
<dbReference type="CDD" id="cd05917">
    <property type="entry name" value="FACL_like_2"/>
    <property type="match status" value="1"/>
</dbReference>
<dbReference type="Pfam" id="PF13193">
    <property type="entry name" value="AMP-binding_C"/>
    <property type="match status" value="1"/>
</dbReference>
<keyword evidence="2 5" id="KW-0436">Ligase</keyword>
<protein>
    <submittedName>
        <fullName evidence="5">Fatty-acyl-CoA synthase</fullName>
        <ecNumber evidence="5">6.2.1.-</ecNumber>
    </submittedName>
</protein>
<sequence length="538" mass="58772">MPAVPSYSSGTSDVPLLGDTIGGNLARTVERFGDRDALVERLTGRRWTYTELAADVDALALGLVARGIVKGDRVGIWSPNRAEWTLLQYATAKIGAILVNINPAYRSHELKFVLNQAGVRLLVAAESFKTSDYAAMIEEVRPECAALEQVVLLGSEAWDSLLDNDLDVGRLEEIAATLGADDSINIQYTSGTTGFPKGATLSHHNILNNGFFVGELCGYTEVDRICIPVPFYHCFGMVMGNLAATTHGACMVIPSQAFEPAAALAAVQAERCTSLYGVPTMFIAELSEPDFDSYDLSSLRTGIMAGSPCPVEVMKQVIERMGMAEVSICYGMTETSPVSTQTRADDSVERRVSTVGRVGPHLEVKVVDPETGLTVPRGEPGELCTRGYSVMLGYWDQPDKTAEVIDAARWMHTGDLAIMDDEGYLSITGRIKDMVIRGGENVYPREIEEFLYTHPDILDAQVIGVPDAKYGEELMAWVRLREGAPVLTVEALREFCTGKLAHYKVPRYVHVVDEFPMTVTGKVRKVQMREESVSLLGL</sequence>
<organism evidence="5 6">
    <name type="scientific">Amycolatopsis magusensis</name>
    <dbReference type="NCBI Taxonomy" id="882444"/>
    <lineage>
        <taxon>Bacteria</taxon>
        <taxon>Bacillati</taxon>
        <taxon>Actinomycetota</taxon>
        <taxon>Actinomycetes</taxon>
        <taxon>Pseudonocardiales</taxon>
        <taxon>Pseudonocardiaceae</taxon>
        <taxon>Amycolatopsis</taxon>
    </lineage>
</organism>
<dbReference type="PANTHER" id="PTHR43201:SF5">
    <property type="entry name" value="MEDIUM-CHAIN ACYL-COA LIGASE ACSF2, MITOCHONDRIAL"/>
    <property type="match status" value="1"/>
</dbReference>
<evidence type="ECO:0000313" key="5">
    <source>
        <dbReference type="EMBL" id="MBP2179046.1"/>
    </source>
</evidence>
<evidence type="ECO:0000256" key="2">
    <source>
        <dbReference type="ARBA" id="ARBA00022598"/>
    </source>
</evidence>
<dbReference type="GO" id="GO:0016874">
    <property type="term" value="F:ligase activity"/>
    <property type="evidence" value="ECO:0007669"/>
    <property type="project" value="UniProtKB-KW"/>
</dbReference>
<dbReference type="EC" id="6.2.1.-" evidence="5"/>
<dbReference type="InterPro" id="IPR045851">
    <property type="entry name" value="AMP-bd_C_sf"/>
</dbReference>
<keyword evidence="6" id="KW-1185">Reference proteome</keyword>
<accession>A0ABS4PI20</accession>
<dbReference type="PANTHER" id="PTHR43201">
    <property type="entry name" value="ACYL-COA SYNTHETASE"/>
    <property type="match status" value="1"/>
</dbReference>
<dbReference type="Pfam" id="PF00501">
    <property type="entry name" value="AMP-binding"/>
    <property type="match status" value="1"/>
</dbReference>
<evidence type="ECO:0000256" key="1">
    <source>
        <dbReference type="ARBA" id="ARBA00006432"/>
    </source>
</evidence>
<feature type="domain" description="AMP-binding enzyme C-terminal" evidence="4">
    <location>
        <begin position="446"/>
        <end position="522"/>
    </location>
</feature>
<dbReference type="SUPFAM" id="SSF56801">
    <property type="entry name" value="Acetyl-CoA synthetase-like"/>
    <property type="match status" value="1"/>
</dbReference>
<dbReference type="InterPro" id="IPR020845">
    <property type="entry name" value="AMP-binding_CS"/>
</dbReference>
<dbReference type="RefSeq" id="WP_209662800.1">
    <property type="nucleotide sequence ID" value="NZ_JAGGMS010000001.1"/>
</dbReference>
<dbReference type="Gene3D" id="3.30.300.30">
    <property type="match status" value="1"/>
</dbReference>
<dbReference type="InterPro" id="IPR000873">
    <property type="entry name" value="AMP-dep_synth/lig_dom"/>
</dbReference>
<dbReference type="InterPro" id="IPR042099">
    <property type="entry name" value="ANL_N_sf"/>
</dbReference>
<dbReference type="EMBL" id="JAGGMS010000001">
    <property type="protein sequence ID" value="MBP2179046.1"/>
    <property type="molecule type" value="Genomic_DNA"/>
</dbReference>
<evidence type="ECO:0000259" key="4">
    <source>
        <dbReference type="Pfam" id="PF13193"/>
    </source>
</evidence>
<name>A0ABS4PI20_9PSEU</name>
<reference evidence="5 6" key="1">
    <citation type="submission" date="2021-03" db="EMBL/GenBank/DDBJ databases">
        <title>Sequencing the genomes of 1000 actinobacteria strains.</title>
        <authorList>
            <person name="Klenk H.-P."/>
        </authorList>
    </citation>
    <scope>NUCLEOTIDE SEQUENCE [LARGE SCALE GENOMIC DNA]</scope>
    <source>
        <strain evidence="5 6">DSM 45510</strain>
    </source>
</reference>
<dbReference type="InterPro" id="IPR025110">
    <property type="entry name" value="AMP-bd_C"/>
</dbReference>
<dbReference type="Gene3D" id="3.40.50.12780">
    <property type="entry name" value="N-terminal domain of ligase-like"/>
    <property type="match status" value="1"/>
</dbReference>
<comment type="similarity">
    <text evidence="1">Belongs to the ATP-dependent AMP-binding enzyme family.</text>
</comment>
<evidence type="ECO:0000259" key="3">
    <source>
        <dbReference type="Pfam" id="PF00501"/>
    </source>
</evidence>
<dbReference type="PROSITE" id="PS00455">
    <property type="entry name" value="AMP_BINDING"/>
    <property type="match status" value="1"/>
</dbReference>